<dbReference type="AlphaFoldDB" id="G2JAY6"/>
<dbReference type="EMBL" id="CAFB01000051">
    <property type="protein sequence ID" value="CCD29938.1"/>
    <property type="molecule type" value="Genomic_DNA"/>
</dbReference>
<organism evidence="1 2">
    <name type="scientific">Candidatus Glomeribacter gigasporarum BEG34</name>
    <dbReference type="NCBI Taxonomy" id="1070319"/>
    <lineage>
        <taxon>Bacteria</taxon>
        <taxon>Pseudomonadati</taxon>
        <taxon>Pseudomonadota</taxon>
        <taxon>Betaproteobacteria</taxon>
        <taxon>Burkholderiales</taxon>
        <taxon>Burkholderiaceae</taxon>
        <taxon>Candidatus Glomeribacter</taxon>
    </lineage>
</organism>
<proteinExistence type="predicted"/>
<accession>G2JAY6</accession>
<evidence type="ECO:0000313" key="2">
    <source>
        <dbReference type="Proteomes" id="UP000054051"/>
    </source>
</evidence>
<sequence length="310" mass="34061">MKADTTLTLGDFTFTRHEIPEKIQIGGEQKLAVHVLVGGQKIIDALGRADARLEWSGFLLGPHARERFRSLDALRIAGQPITLAWGEFAYRVVIQSFTAEYERETQLRYRIVCEVLEDTSATENVGATRSIKDALDEDSSTARTEALNIDDAPLSALLDTLDNAIRTTTRIANATQSAIARIRQPVDEILERTDILMHQTNRALAVASSVGDLGLRLIEQIEALARLTALLRLRAAMGRLRHNLDAVFMRGKTLTIAGGNLYRIAAEEYGNAMDWTAIAQANGLTDPNLEGIQTLIIPPRTEASDGVFNA</sequence>
<dbReference type="eggNOG" id="COG1652">
    <property type="taxonomic scope" value="Bacteria"/>
</dbReference>
<name>G2JAY6_9BURK</name>
<gene>
    <name evidence="1" type="ORF">CAGGBEG34_330034</name>
</gene>
<reference evidence="1 2" key="1">
    <citation type="submission" date="2011-08" db="EMBL/GenBank/DDBJ databases">
        <title>The genome of the obligate endobacterium of an arbuscular mycorrhizal fungus reveals an interphylum network of nutritional interactions.</title>
        <authorList>
            <person name="Ghignone S."/>
            <person name="Salvioli A."/>
            <person name="Anca I."/>
            <person name="Lumini E."/>
            <person name="Ortu G."/>
            <person name="Petiti L."/>
            <person name="Cruveiller S."/>
            <person name="Bianciotto V."/>
            <person name="Piffanelli P."/>
            <person name="Lanfranco L."/>
            <person name="Bonfante P."/>
        </authorList>
    </citation>
    <scope>NUCLEOTIDE SEQUENCE [LARGE SCALE GENOMIC DNA]</scope>
    <source>
        <strain evidence="1 2">BEG34</strain>
    </source>
</reference>
<keyword evidence="2" id="KW-1185">Reference proteome</keyword>
<protein>
    <submittedName>
        <fullName evidence="1">Putative phage protein</fullName>
    </submittedName>
</protein>
<evidence type="ECO:0000313" key="1">
    <source>
        <dbReference type="EMBL" id="CCD29938.1"/>
    </source>
</evidence>
<comment type="caution">
    <text evidence="1">The sequence shown here is derived from an EMBL/GenBank/DDBJ whole genome shotgun (WGS) entry which is preliminary data.</text>
</comment>
<dbReference type="RefSeq" id="WP_006683033.1">
    <property type="nucleotide sequence ID" value="NZ_CAFB01000051.1"/>
</dbReference>
<dbReference type="OrthoDB" id="7219667at2"/>
<dbReference type="Proteomes" id="UP000054051">
    <property type="component" value="Unassembled WGS sequence"/>
</dbReference>
<dbReference type="STRING" id="1070319.CAGGBEG34_330034"/>